<reference evidence="1 2" key="1">
    <citation type="submission" date="2016-10" db="EMBL/GenBank/DDBJ databases">
        <authorList>
            <person name="Varghese N."/>
            <person name="Submissions S."/>
        </authorList>
    </citation>
    <scope>NUCLEOTIDE SEQUENCE [LARGE SCALE GENOMIC DNA]</scope>
    <source>
        <strain evidence="1 2">DSM 26672</strain>
    </source>
</reference>
<evidence type="ECO:0000313" key="1">
    <source>
        <dbReference type="EMBL" id="SDG73332.1"/>
    </source>
</evidence>
<evidence type="ECO:0008006" key="3">
    <source>
        <dbReference type="Google" id="ProtNLM"/>
    </source>
</evidence>
<gene>
    <name evidence="1" type="ORF">SAMN05421844_105117</name>
</gene>
<dbReference type="Proteomes" id="UP000199468">
    <property type="component" value="Unassembled WGS sequence"/>
</dbReference>
<comment type="caution">
    <text evidence="1">The sequence shown here is derived from an EMBL/GenBank/DDBJ whole genome shotgun (WGS) entry which is preliminary data.</text>
</comment>
<accession>A0ABY0P5B0</accession>
<dbReference type="Gene3D" id="3.40.50.300">
    <property type="entry name" value="P-loop containing nucleotide triphosphate hydrolases"/>
    <property type="match status" value="1"/>
</dbReference>
<organism evidence="1 2">
    <name type="scientific">Bosea robiniae</name>
    <dbReference type="NCBI Taxonomy" id="1036780"/>
    <lineage>
        <taxon>Bacteria</taxon>
        <taxon>Pseudomonadati</taxon>
        <taxon>Pseudomonadota</taxon>
        <taxon>Alphaproteobacteria</taxon>
        <taxon>Hyphomicrobiales</taxon>
        <taxon>Boseaceae</taxon>
        <taxon>Bosea</taxon>
    </lineage>
</organism>
<dbReference type="InterPro" id="IPR027417">
    <property type="entry name" value="P-loop_NTPase"/>
</dbReference>
<dbReference type="SUPFAM" id="SSF52540">
    <property type="entry name" value="P-loop containing nucleoside triphosphate hydrolases"/>
    <property type="match status" value="1"/>
</dbReference>
<protein>
    <recommendedName>
        <fullName evidence="3">Sulfotransferase domain-containing protein</fullName>
    </recommendedName>
</protein>
<proteinExistence type="predicted"/>
<sequence>MIYISYGITKSASTFLYQMTEEVFRAAGRPVVRLGKPFRKADSVENYFNFIDHELLSQIQARIGDRDIVLKTHGPPRGNVAQMVAAGEVLASASIRDPREIALSMVDHGTRSRRWRNNAFSEFVDVADTLNSIDIQLGCFQDWADTGALKVFTYNAICYDSPAVIRTIAEQIGATIDAAAVLGKFRDKGVIGQFSKGKALRYSEMSAADQAVFRERYAALYAAYAFDTDEARRVAAEQASLTLRASGEVAQFITMLRRRFGF</sequence>
<keyword evidence="2" id="KW-1185">Reference proteome</keyword>
<name>A0ABY0P5B0_9HYPH</name>
<evidence type="ECO:0000313" key="2">
    <source>
        <dbReference type="Proteomes" id="UP000199468"/>
    </source>
</evidence>
<dbReference type="RefSeq" id="WP_091858081.1">
    <property type="nucleotide sequence ID" value="NZ_FNBZ01000005.1"/>
</dbReference>
<dbReference type="EMBL" id="FNBZ01000005">
    <property type="protein sequence ID" value="SDG73332.1"/>
    <property type="molecule type" value="Genomic_DNA"/>
</dbReference>